<sequence length="568" mass="64335">MLRFEDPAYLWLLLIIPVLAMMRFAVWRQRKKKLRKFGDPVLLKEMMPDVSAYRPTIKFWLLLTAIAVLVLIIARPQAGTKISHDKRNGIEAIITLDISNSMLAEDVVPSRLEKSKLLVENLVDHFTNDKVGLVVFAGDAFVQLPITSDYVSAKMFLQNINPSLIATQGTDLARAITLSQNSFTQQDNVGKAIIVITDGEDHEGGALEAAQAAHKKGINVFILGIGDPKGSPIPDGEGGYMKDNSGQTVMSALNEQMCRQIAQAGSGTYIHVDNTNEAQEKLNAELSKLQSGTTDVVIYSEYSEQFQAFGIILLLLLVAEVMLLESKNPLLKNVRLFKRKRYDKSVVLLLVCMLGGTVHAQTDRQYIRNGNKLFRDQNFIKAEVEYRKAVSKKPDNPQALYNLGTALLMQQKDSSATDMLQRAGKLETNKIRKSQSYHNIGYICQRHQMYAEAIQAYKEALRNNPMDNETRYNLALCKKLLKNNPQNKKQQKQKDKKDKNNKDNKDKKDKQQDQKKQDKNEQQKPKDRMSKDNAEQLLNAAIQNEKATQQRISKAMQQRGSRRLQKNW</sequence>
<feature type="repeat" description="TPR" evidence="7">
    <location>
        <begin position="434"/>
        <end position="467"/>
    </location>
</feature>
<evidence type="ECO:0000256" key="3">
    <source>
        <dbReference type="ARBA" id="ARBA00022737"/>
    </source>
</evidence>
<evidence type="ECO:0000256" key="6">
    <source>
        <dbReference type="ARBA" id="ARBA00023136"/>
    </source>
</evidence>
<dbReference type="EMBL" id="AGEK01000005">
    <property type="protein sequence ID" value="EHO74829.1"/>
    <property type="molecule type" value="Genomic_DNA"/>
</dbReference>
<keyword evidence="1" id="KW-1003">Cell membrane</keyword>
<dbReference type="Pfam" id="PF13519">
    <property type="entry name" value="VWA_2"/>
    <property type="match status" value="1"/>
</dbReference>
<dbReference type="PROSITE" id="PS50234">
    <property type="entry name" value="VWFA"/>
    <property type="match status" value="1"/>
</dbReference>
<evidence type="ECO:0000256" key="8">
    <source>
        <dbReference type="SAM" id="MobiDB-lite"/>
    </source>
</evidence>
<dbReference type="Gene3D" id="1.25.40.10">
    <property type="entry name" value="Tetratricopeptide repeat domain"/>
    <property type="match status" value="1"/>
</dbReference>
<keyword evidence="6 9" id="KW-0472">Membrane</keyword>
<feature type="transmembrane region" description="Helical" evidence="9">
    <location>
        <begin position="306"/>
        <end position="324"/>
    </location>
</feature>
<dbReference type="SUPFAM" id="SSF48452">
    <property type="entry name" value="TPR-like"/>
    <property type="match status" value="1"/>
</dbReference>
<dbReference type="InterPro" id="IPR011990">
    <property type="entry name" value="TPR-like_helical_dom_sf"/>
</dbReference>
<keyword evidence="5 9" id="KW-1133">Transmembrane helix</keyword>
<keyword evidence="4 7" id="KW-0802">TPR repeat</keyword>
<gene>
    <name evidence="11" type="ORF">HMPREF9944_00066</name>
</gene>
<dbReference type="SMART" id="SM00327">
    <property type="entry name" value="VWA"/>
    <property type="match status" value="1"/>
</dbReference>
<feature type="region of interest" description="Disordered" evidence="8">
    <location>
        <begin position="481"/>
        <end position="568"/>
    </location>
</feature>
<evidence type="ECO:0000256" key="7">
    <source>
        <dbReference type="PROSITE-ProRule" id="PRU00339"/>
    </source>
</evidence>
<keyword evidence="3" id="KW-0677">Repeat</keyword>
<accession>H1HIS2</accession>
<evidence type="ECO:0000313" key="11">
    <source>
        <dbReference type="EMBL" id="EHO74829.1"/>
    </source>
</evidence>
<organism evidence="11 12">
    <name type="scientific">Segatella maculosa OT 289</name>
    <dbReference type="NCBI Taxonomy" id="999422"/>
    <lineage>
        <taxon>Bacteria</taxon>
        <taxon>Pseudomonadati</taxon>
        <taxon>Bacteroidota</taxon>
        <taxon>Bacteroidia</taxon>
        <taxon>Bacteroidales</taxon>
        <taxon>Prevotellaceae</taxon>
        <taxon>Segatella</taxon>
    </lineage>
</organism>
<evidence type="ECO:0000256" key="1">
    <source>
        <dbReference type="ARBA" id="ARBA00022475"/>
    </source>
</evidence>
<dbReference type="InterPro" id="IPR050768">
    <property type="entry name" value="UPF0353/GerABKA_families"/>
</dbReference>
<feature type="transmembrane region" description="Helical" evidence="9">
    <location>
        <begin position="345"/>
        <end position="362"/>
    </location>
</feature>
<protein>
    <recommendedName>
        <fullName evidence="10">VWFA domain-containing protein</fullName>
    </recommendedName>
</protein>
<dbReference type="InterPro" id="IPR036465">
    <property type="entry name" value="vWFA_dom_sf"/>
</dbReference>
<name>H1HIS2_9BACT</name>
<dbReference type="PANTHER" id="PTHR22550">
    <property type="entry name" value="SPORE GERMINATION PROTEIN"/>
    <property type="match status" value="1"/>
</dbReference>
<evidence type="ECO:0000313" key="12">
    <source>
        <dbReference type="Proteomes" id="UP000003167"/>
    </source>
</evidence>
<keyword evidence="2 9" id="KW-0812">Transmembrane</keyword>
<comment type="caution">
    <text evidence="11">The sequence shown here is derived from an EMBL/GenBank/DDBJ whole genome shotgun (WGS) entry which is preliminary data.</text>
</comment>
<dbReference type="Pfam" id="PF13432">
    <property type="entry name" value="TPR_16"/>
    <property type="match status" value="1"/>
</dbReference>
<feature type="compositionally biased region" description="Polar residues" evidence="8">
    <location>
        <begin position="541"/>
        <end position="559"/>
    </location>
</feature>
<dbReference type="Gene3D" id="3.40.50.410">
    <property type="entry name" value="von Willebrand factor, type A domain"/>
    <property type="match status" value="1"/>
</dbReference>
<reference evidence="11 12" key="1">
    <citation type="submission" date="2011-12" db="EMBL/GenBank/DDBJ databases">
        <title>The Genome Sequence of Prevotella maculosa OT 289.</title>
        <authorList>
            <consortium name="The Broad Institute Genome Sequencing Platform"/>
            <person name="Earl A."/>
            <person name="Ward D."/>
            <person name="Feldgarden M."/>
            <person name="Gevers D."/>
            <person name="Izard J."/>
            <person name="Blanton J.M."/>
            <person name="Mathney J."/>
            <person name="Tanner A.C."/>
            <person name="Dewhirst F.E."/>
            <person name="Young S.K."/>
            <person name="Zeng Q."/>
            <person name="Gargeya S."/>
            <person name="Fitzgerald M."/>
            <person name="Haas B."/>
            <person name="Abouelleil A."/>
            <person name="Alvarado L."/>
            <person name="Arachchi H.M."/>
            <person name="Berlin A."/>
            <person name="Chapman S.B."/>
            <person name="Gearin G."/>
            <person name="Goldberg J."/>
            <person name="Griggs A."/>
            <person name="Gujja S."/>
            <person name="Hansen M."/>
            <person name="Heiman D."/>
            <person name="Howarth C."/>
            <person name="Larimer J."/>
            <person name="Lui A."/>
            <person name="MacDonald P.J.P."/>
            <person name="McCowen C."/>
            <person name="Montmayeur A."/>
            <person name="Murphy C."/>
            <person name="Neiman D."/>
            <person name="Pearson M."/>
            <person name="Priest M."/>
            <person name="Roberts A."/>
            <person name="Saif S."/>
            <person name="Shea T."/>
            <person name="Sisk P."/>
            <person name="Stolte C."/>
            <person name="Sykes S."/>
            <person name="Wortman J."/>
            <person name="Nusbaum C."/>
            <person name="Birren B."/>
        </authorList>
    </citation>
    <scope>NUCLEOTIDE SEQUENCE [LARGE SCALE GENOMIC DNA]</scope>
    <source>
        <strain evidence="11 12">OT 289</strain>
    </source>
</reference>
<dbReference type="InterPro" id="IPR013105">
    <property type="entry name" value="TPR_2"/>
</dbReference>
<dbReference type="RefSeq" id="WP_008563642.1">
    <property type="nucleotide sequence ID" value="NZ_JH594500.1"/>
</dbReference>
<evidence type="ECO:0000256" key="9">
    <source>
        <dbReference type="SAM" id="Phobius"/>
    </source>
</evidence>
<feature type="domain" description="VWFA" evidence="10">
    <location>
        <begin position="91"/>
        <end position="289"/>
    </location>
</feature>
<dbReference type="InterPro" id="IPR024163">
    <property type="entry name" value="Aerotolerance_reg_N"/>
</dbReference>
<dbReference type="Proteomes" id="UP000003167">
    <property type="component" value="Unassembled WGS sequence"/>
</dbReference>
<dbReference type="HOGENOM" id="CLU_474628_0_0_10"/>
<evidence type="ECO:0000256" key="2">
    <source>
        <dbReference type="ARBA" id="ARBA00022692"/>
    </source>
</evidence>
<dbReference type="Pfam" id="PF07719">
    <property type="entry name" value="TPR_2"/>
    <property type="match status" value="1"/>
</dbReference>
<feature type="compositionally biased region" description="Basic and acidic residues" evidence="8">
    <location>
        <begin position="492"/>
        <end position="534"/>
    </location>
</feature>
<dbReference type="PANTHER" id="PTHR22550:SF5">
    <property type="entry name" value="LEUCINE ZIPPER PROTEIN 4"/>
    <property type="match status" value="1"/>
</dbReference>
<dbReference type="InterPro" id="IPR002035">
    <property type="entry name" value="VWF_A"/>
</dbReference>
<dbReference type="PROSITE" id="PS50005">
    <property type="entry name" value="TPR"/>
    <property type="match status" value="1"/>
</dbReference>
<dbReference type="Pfam" id="PF07584">
    <property type="entry name" value="BatA"/>
    <property type="match status" value="1"/>
</dbReference>
<dbReference type="STRING" id="999422.HMPREF9944_00066"/>
<feature type="transmembrane region" description="Helical" evidence="9">
    <location>
        <begin position="56"/>
        <end position="74"/>
    </location>
</feature>
<evidence type="ECO:0000256" key="4">
    <source>
        <dbReference type="ARBA" id="ARBA00022803"/>
    </source>
</evidence>
<dbReference type="OrthoDB" id="6206554at2"/>
<dbReference type="PATRIC" id="fig|999422.3.peg.64"/>
<dbReference type="InterPro" id="IPR019734">
    <property type="entry name" value="TPR_rpt"/>
</dbReference>
<evidence type="ECO:0000256" key="5">
    <source>
        <dbReference type="ARBA" id="ARBA00022989"/>
    </source>
</evidence>
<feature type="transmembrane region" description="Helical" evidence="9">
    <location>
        <begin position="6"/>
        <end position="26"/>
    </location>
</feature>
<dbReference type="SUPFAM" id="SSF53300">
    <property type="entry name" value="vWA-like"/>
    <property type="match status" value="1"/>
</dbReference>
<dbReference type="SMART" id="SM00028">
    <property type="entry name" value="TPR"/>
    <property type="match status" value="3"/>
</dbReference>
<keyword evidence="12" id="KW-1185">Reference proteome</keyword>
<dbReference type="AlphaFoldDB" id="H1HIS2"/>
<proteinExistence type="predicted"/>
<evidence type="ECO:0000259" key="10">
    <source>
        <dbReference type="PROSITE" id="PS50234"/>
    </source>
</evidence>